<evidence type="ECO:0000313" key="1">
    <source>
        <dbReference type="EMBL" id="SBW07514.1"/>
    </source>
</evidence>
<dbReference type="EMBL" id="FLUM01000003">
    <property type="protein sequence ID" value="SBW07514.1"/>
    <property type="molecule type" value="Genomic_DNA"/>
</dbReference>
<name>A0A212K719_9BACT</name>
<organism evidence="1">
    <name type="scientific">uncultured Dysgonomonas sp</name>
    <dbReference type="NCBI Taxonomy" id="206096"/>
    <lineage>
        <taxon>Bacteria</taxon>
        <taxon>Pseudomonadati</taxon>
        <taxon>Bacteroidota</taxon>
        <taxon>Bacteroidia</taxon>
        <taxon>Bacteroidales</taxon>
        <taxon>Dysgonomonadaceae</taxon>
        <taxon>Dysgonomonas</taxon>
        <taxon>environmental samples</taxon>
    </lineage>
</organism>
<protein>
    <submittedName>
        <fullName evidence="1">Uncharacterized protein</fullName>
    </submittedName>
</protein>
<dbReference type="AlphaFoldDB" id="A0A212K719"/>
<reference evidence="1" key="1">
    <citation type="submission" date="2016-04" db="EMBL/GenBank/DDBJ databases">
        <authorList>
            <person name="Evans L.H."/>
            <person name="Alamgir A."/>
            <person name="Owens N."/>
            <person name="Weber N.D."/>
            <person name="Virtaneva K."/>
            <person name="Barbian K."/>
            <person name="Babar A."/>
            <person name="Rosenke K."/>
        </authorList>
    </citation>
    <scope>NUCLEOTIDE SEQUENCE</scope>
    <source>
        <strain evidence="1">86-1</strain>
    </source>
</reference>
<accession>A0A212K719</accession>
<sequence>MQIYIIFRKKTLIYTKTHNTNKKNINKGRTDNFIYHFLQAYNNYIRNALLSESLYR</sequence>
<gene>
    <name evidence="1" type="ORF">KL86DYS1_31687</name>
</gene>
<proteinExistence type="predicted"/>